<keyword evidence="4" id="KW-1185">Reference proteome</keyword>
<dbReference type="Proteomes" id="UP000078084">
    <property type="component" value="Unassembled WGS sequence"/>
</dbReference>
<protein>
    <submittedName>
        <fullName evidence="3">C4-dicarboxylate ABC transporter permease</fullName>
    </submittedName>
</protein>
<keyword evidence="1" id="KW-0812">Transmembrane</keyword>
<feature type="transmembrane region" description="Helical" evidence="1">
    <location>
        <begin position="469"/>
        <end position="489"/>
    </location>
</feature>
<keyword evidence="1" id="KW-1133">Transmembrane helix</keyword>
<feature type="transmembrane region" description="Helical" evidence="1">
    <location>
        <begin position="354"/>
        <end position="374"/>
    </location>
</feature>
<comment type="caution">
    <text evidence="3">The sequence shown here is derived from an EMBL/GenBank/DDBJ whole genome shotgun (WGS) entry which is preliminary data.</text>
</comment>
<keyword evidence="1" id="KW-0472">Membrane</keyword>
<dbReference type="AlphaFoldDB" id="A0A171KRT3"/>
<evidence type="ECO:0000259" key="2">
    <source>
        <dbReference type="Pfam" id="PF01970"/>
    </source>
</evidence>
<sequence length="502" mass="51950">MDNLMSLLQGAQSLAVQWDAMLLAIAGVALGILVGALPGLSVTMGVAIMLPFTYGMEPLHGLLLLSGIFFGGVYGGSITAILLRIPGTPAAAATALDGYAMTRRGEAGQALGVAVFSSVTGGIISVLVLIFLAPLLANFALRFSAAESFALAVFGLSIISSVSGGSVLKGLLAGFAGLLLATVGMDPLVGLPRFTGGMSELYSVPFIPIMIGLFAAAEAFKMLSESSKASEVKTVIGRILPTRESWRKVWGTILRSSGLGTAIGIIPGAGADIAAFVSYGEARRFSKHPEKFGKGAVEGVAAAEAGANGCTGGAMLPMLTLGIPGDAVTAIMLGALTLQGMQPGPRLFQEHGDLVYTLFAGLLFCYVMLLVVALMSMRFVARIVQIPKQILMPLIMVLAVAGAYAIGNSLFDVGIMMVAGVAGYLMIKASIPVSPMVLGLVLGPMAESNFRRALALSEGSYGFLYERPITLGLLSLAALTVLAPLFSAWRKRRAARRVAAQS</sequence>
<feature type="transmembrane region" description="Helical" evidence="1">
    <location>
        <begin position="394"/>
        <end position="427"/>
    </location>
</feature>
<feature type="transmembrane region" description="Helical" evidence="1">
    <location>
        <begin position="110"/>
        <end position="133"/>
    </location>
</feature>
<evidence type="ECO:0000313" key="3">
    <source>
        <dbReference type="EMBL" id="KKO71600.1"/>
    </source>
</evidence>
<dbReference type="PANTHER" id="PTHR35342:SF5">
    <property type="entry name" value="TRICARBOXYLIC TRANSPORT PROTEIN"/>
    <property type="match status" value="1"/>
</dbReference>
<proteinExistence type="predicted"/>
<dbReference type="OrthoDB" id="9781349at2"/>
<feature type="transmembrane region" description="Helical" evidence="1">
    <location>
        <begin position="62"/>
        <end position="83"/>
    </location>
</feature>
<feature type="transmembrane region" description="Helical" evidence="1">
    <location>
        <begin position="21"/>
        <end position="50"/>
    </location>
</feature>
<dbReference type="Pfam" id="PF01970">
    <property type="entry name" value="TctA"/>
    <property type="match status" value="1"/>
</dbReference>
<dbReference type="InterPro" id="IPR002823">
    <property type="entry name" value="DUF112_TM"/>
</dbReference>
<feature type="transmembrane region" description="Helical" evidence="1">
    <location>
        <begin position="171"/>
        <end position="189"/>
    </location>
</feature>
<reference evidence="3 4" key="1">
    <citation type="submission" date="2015-04" db="EMBL/GenBank/DDBJ databases">
        <title>Genome sequence of Kerstersia gyiorum CG1.</title>
        <authorList>
            <person name="Greninger A.L."/>
            <person name="Kozyreva V."/>
            <person name="Chaturvedi V."/>
        </authorList>
    </citation>
    <scope>NUCLEOTIDE SEQUENCE [LARGE SCALE GENOMIC DNA]</scope>
    <source>
        <strain evidence="3 4">CG1</strain>
    </source>
</reference>
<dbReference type="EMBL" id="LBNE01000006">
    <property type="protein sequence ID" value="KKO71600.1"/>
    <property type="molecule type" value="Genomic_DNA"/>
</dbReference>
<gene>
    <name evidence="3" type="ORF">AAV32_10420</name>
</gene>
<dbReference type="PATRIC" id="fig|206506.3.peg.2227"/>
<accession>A0A171KRT3</accession>
<organism evidence="3 4">
    <name type="scientific">Kerstersia gyiorum</name>
    <dbReference type="NCBI Taxonomy" id="206506"/>
    <lineage>
        <taxon>Bacteria</taxon>
        <taxon>Pseudomonadati</taxon>
        <taxon>Pseudomonadota</taxon>
        <taxon>Betaproteobacteria</taxon>
        <taxon>Burkholderiales</taxon>
        <taxon>Alcaligenaceae</taxon>
        <taxon>Kerstersia</taxon>
    </lineage>
</organism>
<feature type="domain" description="DUF112" evidence="2">
    <location>
        <begin position="21"/>
        <end position="438"/>
    </location>
</feature>
<feature type="transmembrane region" description="Helical" evidence="1">
    <location>
        <begin position="201"/>
        <end position="220"/>
    </location>
</feature>
<feature type="transmembrane region" description="Helical" evidence="1">
    <location>
        <begin position="321"/>
        <end position="342"/>
    </location>
</feature>
<dbReference type="PANTHER" id="PTHR35342">
    <property type="entry name" value="TRICARBOXYLIC TRANSPORT PROTEIN"/>
    <property type="match status" value="1"/>
</dbReference>
<evidence type="ECO:0000313" key="4">
    <source>
        <dbReference type="Proteomes" id="UP000078084"/>
    </source>
</evidence>
<dbReference type="STRING" id="206506.AAV32_10420"/>
<name>A0A171KRT3_9BURK</name>
<evidence type="ECO:0000256" key="1">
    <source>
        <dbReference type="SAM" id="Phobius"/>
    </source>
</evidence>
<feature type="transmembrane region" description="Helical" evidence="1">
    <location>
        <begin position="139"/>
        <end position="159"/>
    </location>
</feature>